<feature type="non-terminal residue" evidence="2">
    <location>
        <position position="1"/>
    </location>
</feature>
<evidence type="ECO:0000313" key="3">
    <source>
        <dbReference type="Proteomes" id="UP000258309"/>
    </source>
</evidence>
<feature type="compositionally biased region" description="Basic and acidic residues" evidence="1">
    <location>
        <begin position="54"/>
        <end position="66"/>
    </location>
</feature>
<keyword evidence="3" id="KW-1185">Reference proteome</keyword>
<evidence type="ECO:0000256" key="1">
    <source>
        <dbReference type="SAM" id="MobiDB-lite"/>
    </source>
</evidence>
<feature type="region of interest" description="Disordered" evidence="1">
    <location>
        <begin position="1"/>
        <end position="66"/>
    </location>
</feature>
<feature type="non-terminal residue" evidence="2">
    <location>
        <position position="66"/>
    </location>
</feature>
<comment type="caution">
    <text evidence="2">The sequence shown here is derived from an EMBL/GenBank/DDBJ whole genome shotgun (WGS) entry which is preliminary data.</text>
</comment>
<accession>A0A3E2GT61</accession>
<reference evidence="2 3" key="1">
    <citation type="submission" date="2018-05" db="EMBL/GenBank/DDBJ databases">
        <title>Draft genome sequence of Scytalidium lignicola DSM 105466, a ubiquitous saprotrophic fungus.</title>
        <authorList>
            <person name="Buettner E."/>
            <person name="Gebauer A.M."/>
            <person name="Hofrichter M."/>
            <person name="Liers C."/>
            <person name="Kellner H."/>
        </authorList>
    </citation>
    <scope>NUCLEOTIDE SEQUENCE [LARGE SCALE GENOMIC DNA]</scope>
    <source>
        <strain evidence="2 3">DSM 105466</strain>
    </source>
</reference>
<dbReference type="EMBL" id="NCSJ02000476">
    <property type="protein sequence ID" value="RFU24270.1"/>
    <property type="molecule type" value="Genomic_DNA"/>
</dbReference>
<gene>
    <name evidence="2" type="ORF">B7463_g12069</name>
</gene>
<name>A0A3E2GT61_SCYLI</name>
<sequence length="66" mass="7194">MSSREGGAQSPPPETLRGNQKDAPSNAKGVNEVGDLKKINREFLAQLPSNPKGPLDDHAEWTARKR</sequence>
<evidence type="ECO:0000313" key="2">
    <source>
        <dbReference type="EMBL" id="RFU24270.1"/>
    </source>
</evidence>
<protein>
    <submittedName>
        <fullName evidence="2">Uncharacterized protein</fullName>
    </submittedName>
</protein>
<dbReference type="OrthoDB" id="5375886at2759"/>
<organism evidence="2 3">
    <name type="scientific">Scytalidium lignicola</name>
    <name type="common">Hyphomycete</name>
    <dbReference type="NCBI Taxonomy" id="5539"/>
    <lineage>
        <taxon>Eukaryota</taxon>
        <taxon>Fungi</taxon>
        <taxon>Dikarya</taxon>
        <taxon>Ascomycota</taxon>
        <taxon>Pezizomycotina</taxon>
        <taxon>Leotiomycetes</taxon>
        <taxon>Leotiomycetes incertae sedis</taxon>
        <taxon>Scytalidium</taxon>
    </lineage>
</organism>
<dbReference type="AlphaFoldDB" id="A0A3E2GT61"/>
<proteinExistence type="predicted"/>
<dbReference type="Proteomes" id="UP000258309">
    <property type="component" value="Unassembled WGS sequence"/>
</dbReference>